<proteinExistence type="predicted"/>
<comment type="caution">
    <text evidence="2">The sequence shown here is derived from an EMBL/GenBank/DDBJ whole genome shotgun (WGS) entry which is preliminary data.</text>
</comment>
<dbReference type="EMBL" id="ABEU02000341">
    <property type="protein sequence ID" value="PNR25928.1"/>
    <property type="molecule type" value="Genomic_DNA"/>
</dbReference>
<accession>A0A2K1I9I0</accession>
<name>A0A2K1I9I0_PHYPA</name>
<evidence type="ECO:0000313" key="2">
    <source>
        <dbReference type="EMBL" id="PNR25928.1"/>
    </source>
</evidence>
<protein>
    <submittedName>
        <fullName evidence="2">Uncharacterized protein</fullName>
    </submittedName>
</protein>
<feature type="signal peptide" evidence="1">
    <location>
        <begin position="1"/>
        <end position="28"/>
    </location>
</feature>
<reference evidence="2" key="1">
    <citation type="journal article" date="2008" name="Science">
        <title>The Physcomitrella genome reveals evolutionary insights into the conquest of land by plants.</title>
        <authorList>
            <person name="Rensing S."/>
            <person name="Lang D."/>
            <person name="Zimmer A."/>
            <person name="Terry A."/>
            <person name="Salamov A."/>
            <person name="Shapiro H."/>
            <person name="Nishiyama T."/>
            <person name="Perroud P.-F."/>
            <person name="Lindquist E."/>
            <person name="Kamisugi Y."/>
            <person name="Tanahashi T."/>
            <person name="Sakakibara K."/>
            <person name="Fujita T."/>
            <person name="Oishi K."/>
            <person name="Shin-I T."/>
            <person name="Kuroki Y."/>
            <person name="Toyoda A."/>
            <person name="Suzuki Y."/>
            <person name="Hashimoto A."/>
            <person name="Yamaguchi K."/>
            <person name="Sugano A."/>
            <person name="Kohara Y."/>
            <person name="Fujiyama A."/>
            <person name="Anterola A."/>
            <person name="Aoki S."/>
            <person name="Ashton N."/>
            <person name="Barbazuk W.B."/>
            <person name="Barker E."/>
            <person name="Bennetzen J."/>
            <person name="Bezanilla M."/>
            <person name="Blankenship R."/>
            <person name="Cho S.H."/>
            <person name="Dutcher S."/>
            <person name="Estelle M."/>
            <person name="Fawcett J.A."/>
            <person name="Gundlach H."/>
            <person name="Hanada K."/>
            <person name="Heyl A."/>
            <person name="Hicks K.A."/>
            <person name="Hugh J."/>
            <person name="Lohr M."/>
            <person name="Mayer K."/>
            <person name="Melkozernov A."/>
            <person name="Murata T."/>
            <person name="Nelson D."/>
            <person name="Pils B."/>
            <person name="Prigge M."/>
            <person name="Reiss B."/>
            <person name="Renner T."/>
            <person name="Rombauts S."/>
            <person name="Rushton P."/>
            <person name="Sanderfoot A."/>
            <person name="Schween G."/>
            <person name="Shiu S.-H."/>
            <person name="Stueber K."/>
            <person name="Theodoulou F.L."/>
            <person name="Tu H."/>
            <person name="Van de Peer Y."/>
            <person name="Verrier P.J."/>
            <person name="Waters E."/>
            <person name="Wood A."/>
            <person name="Yang L."/>
            <person name="Cove D."/>
            <person name="Cuming A."/>
            <person name="Hasebe M."/>
            <person name="Lucas S."/>
            <person name="Mishler D.B."/>
            <person name="Reski R."/>
            <person name="Grigoriev I."/>
            <person name="Quatrano R.S."/>
            <person name="Boore J.L."/>
        </authorList>
    </citation>
    <scope>NUCLEOTIDE SEQUENCE [LARGE SCALE GENOMIC DNA]</scope>
</reference>
<organism evidence="2">
    <name type="scientific">Physcomitrium patens</name>
    <name type="common">Spreading-leaved earth moss</name>
    <name type="synonym">Physcomitrella patens</name>
    <dbReference type="NCBI Taxonomy" id="3218"/>
    <lineage>
        <taxon>Eukaryota</taxon>
        <taxon>Viridiplantae</taxon>
        <taxon>Streptophyta</taxon>
        <taxon>Embryophyta</taxon>
        <taxon>Bryophyta</taxon>
        <taxon>Bryophytina</taxon>
        <taxon>Bryopsida</taxon>
        <taxon>Funariidae</taxon>
        <taxon>Funariales</taxon>
        <taxon>Funariaceae</taxon>
        <taxon>Physcomitrium</taxon>
    </lineage>
</organism>
<evidence type="ECO:0000256" key="1">
    <source>
        <dbReference type="SAM" id="SignalP"/>
    </source>
</evidence>
<sequence>MRGGTSSLLGGFCLLTSLLSVFVSFCQQLHSIAMRNTVRAPSGALSREWDIGAGLRDPVTIAPPLDIPPIPDPQ</sequence>
<keyword evidence="1" id="KW-0732">Signal</keyword>
<gene>
    <name evidence="2" type="ORF">PHYPA_031303</name>
</gene>
<dbReference type="AlphaFoldDB" id="A0A2K1I9I0"/>
<reference evidence="2" key="2">
    <citation type="journal article" date="2018" name="Plant J.">
        <title>The Physcomitrella patens chromosome-scale assembly reveals moss genome structure and evolution.</title>
        <authorList>
            <person name="Lang D."/>
            <person name="Ullrich K.K."/>
            <person name="Murat F."/>
            <person name="Fuchs J."/>
            <person name="Jenkins J."/>
            <person name="Haas F.B."/>
            <person name="Piednoel M."/>
            <person name="Gundlach H."/>
            <person name="Van Bel M."/>
            <person name="Meyberg R."/>
            <person name="Vives C."/>
            <person name="Morata J."/>
            <person name="Symeonidi A."/>
            <person name="Hiss M."/>
            <person name="Muchero W."/>
            <person name="Kamisugi Y."/>
            <person name="Saleh O."/>
            <person name="Blanc G."/>
            <person name="Decker E.L."/>
            <person name="van Gessel N."/>
            <person name="Grimwood J."/>
            <person name="Hayes R.D."/>
            <person name="Graham S.W."/>
            <person name="Gunter L.E."/>
            <person name="McDaniel S.F."/>
            <person name="Hoernstein S.N.W."/>
            <person name="Larsson A."/>
            <person name="Li F.W."/>
            <person name="Perroud P.F."/>
            <person name="Phillips J."/>
            <person name="Ranjan P."/>
            <person name="Rokshar D.S."/>
            <person name="Rothfels C.J."/>
            <person name="Schneider L."/>
            <person name="Shu S."/>
            <person name="Stevenson D.W."/>
            <person name="Thummler F."/>
            <person name="Tillich M."/>
            <person name="Villarreal Aguilar J.C."/>
            <person name="Widiez T."/>
            <person name="Wong G.K."/>
            <person name="Wymore A."/>
            <person name="Zhang Y."/>
            <person name="Zimmer A.D."/>
            <person name="Quatrano R.S."/>
            <person name="Mayer K.F.X."/>
            <person name="Goodstein D."/>
            <person name="Casacuberta J.M."/>
            <person name="Vandepoele K."/>
            <person name="Reski R."/>
            <person name="Cuming A.C."/>
            <person name="Tuskan G.A."/>
            <person name="Maumus F."/>
            <person name="Salse J."/>
            <person name="Schmutz J."/>
            <person name="Rensing S.A."/>
        </authorList>
    </citation>
    <scope>NUCLEOTIDE SEQUENCE [LARGE SCALE GENOMIC DNA]</scope>
</reference>
<dbReference type="InParanoid" id="A0A2K1I9I0"/>
<feature type="chain" id="PRO_5014388266" evidence="1">
    <location>
        <begin position="29"/>
        <end position="74"/>
    </location>
</feature>